<dbReference type="GO" id="GO:0046872">
    <property type="term" value="F:metal ion binding"/>
    <property type="evidence" value="ECO:0007669"/>
    <property type="project" value="UniProtKB-KW"/>
</dbReference>
<proteinExistence type="inferred from homology"/>
<keyword evidence="6" id="KW-0482">Metalloprotease</keyword>
<dbReference type="Gene3D" id="3.40.140.10">
    <property type="entry name" value="Cytidine Deaminase, domain 2"/>
    <property type="match status" value="1"/>
</dbReference>
<dbReference type="InterPro" id="IPR020891">
    <property type="entry name" value="UPF0758_CS"/>
</dbReference>
<keyword evidence="2" id="KW-0645">Protease</keyword>
<feature type="domain" description="MPN" evidence="8">
    <location>
        <begin position="104"/>
        <end position="226"/>
    </location>
</feature>
<gene>
    <name evidence="9" type="ORF">AVLFYP127_00676</name>
</gene>
<evidence type="ECO:0000256" key="2">
    <source>
        <dbReference type="ARBA" id="ARBA00022670"/>
    </source>
</evidence>
<dbReference type="CDD" id="cd08071">
    <property type="entry name" value="MPN_DUF2466"/>
    <property type="match status" value="1"/>
</dbReference>
<keyword evidence="4" id="KW-0378">Hydrolase</keyword>
<dbReference type="PANTHER" id="PTHR30471:SF3">
    <property type="entry name" value="UPF0758 PROTEIN YEES-RELATED"/>
    <property type="match status" value="1"/>
</dbReference>
<dbReference type="PROSITE" id="PS01302">
    <property type="entry name" value="UPF0758"/>
    <property type="match status" value="1"/>
</dbReference>
<dbReference type="EMBL" id="CACRSW010000027">
    <property type="protein sequence ID" value="VYT05889.1"/>
    <property type="molecule type" value="Genomic_DNA"/>
</dbReference>
<keyword evidence="3" id="KW-0479">Metal-binding</keyword>
<evidence type="ECO:0000256" key="5">
    <source>
        <dbReference type="ARBA" id="ARBA00022833"/>
    </source>
</evidence>
<evidence type="ECO:0000256" key="7">
    <source>
        <dbReference type="RuleBase" id="RU003797"/>
    </source>
</evidence>
<evidence type="ECO:0000256" key="1">
    <source>
        <dbReference type="ARBA" id="ARBA00010243"/>
    </source>
</evidence>
<sequence>MNKKIKDLDLSQRPREKLKNEGYASLSDEELLAILIETGSKKKNAIELAREILNTFSNEELLSISIEQLNGIDGIKLAKASKIIAAIQLGKRLTEKIINKEITSINSCEDVFNLMKNKFIDTKKEHFYAILLDTKNVIISKELISTGDLNSSIVNPRECFISAVKKSANSVIFVHNHPSGNPNPSCNDKEITQRLVKAGEILDIKVLDHIIIGNNKYFSFRQENII</sequence>
<keyword evidence="5" id="KW-0862">Zinc</keyword>
<dbReference type="PANTHER" id="PTHR30471">
    <property type="entry name" value="DNA REPAIR PROTEIN RADC"/>
    <property type="match status" value="1"/>
</dbReference>
<evidence type="ECO:0000256" key="4">
    <source>
        <dbReference type="ARBA" id="ARBA00022801"/>
    </source>
</evidence>
<evidence type="ECO:0000256" key="6">
    <source>
        <dbReference type="ARBA" id="ARBA00023049"/>
    </source>
</evidence>
<dbReference type="GO" id="GO:0008237">
    <property type="term" value="F:metallopeptidase activity"/>
    <property type="evidence" value="ECO:0007669"/>
    <property type="project" value="UniProtKB-KW"/>
</dbReference>
<dbReference type="InterPro" id="IPR001405">
    <property type="entry name" value="UPF0758"/>
</dbReference>
<reference evidence="9" key="1">
    <citation type="submission" date="2019-11" db="EMBL/GenBank/DDBJ databases">
        <authorList>
            <person name="Feng L."/>
        </authorList>
    </citation>
    <scope>NUCLEOTIDE SEQUENCE</scope>
    <source>
        <strain evidence="9">AvaginalisLFYP127</strain>
    </source>
</reference>
<dbReference type="AlphaFoldDB" id="A0A6N2TLT6"/>
<dbReference type="GO" id="GO:0006508">
    <property type="term" value="P:proteolysis"/>
    <property type="evidence" value="ECO:0007669"/>
    <property type="project" value="UniProtKB-KW"/>
</dbReference>
<dbReference type="InterPro" id="IPR037518">
    <property type="entry name" value="MPN"/>
</dbReference>
<dbReference type="PROSITE" id="PS50249">
    <property type="entry name" value="MPN"/>
    <property type="match status" value="1"/>
</dbReference>
<dbReference type="InterPro" id="IPR025657">
    <property type="entry name" value="RadC_JAB"/>
</dbReference>
<comment type="similarity">
    <text evidence="1 7">Belongs to the UPF0758 family.</text>
</comment>
<dbReference type="InterPro" id="IPR046778">
    <property type="entry name" value="UPF0758_N"/>
</dbReference>
<organism evidence="9">
    <name type="scientific">Anaerococcus vaginalis</name>
    <dbReference type="NCBI Taxonomy" id="33037"/>
    <lineage>
        <taxon>Bacteria</taxon>
        <taxon>Bacillati</taxon>
        <taxon>Bacillota</taxon>
        <taxon>Tissierellia</taxon>
        <taxon>Tissierellales</taxon>
        <taxon>Peptoniphilaceae</taxon>
        <taxon>Anaerococcus</taxon>
    </lineage>
</organism>
<dbReference type="Pfam" id="PF04002">
    <property type="entry name" value="RadC"/>
    <property type="match status" value="1"/>
</dbReference>
<name>A0A6N2TLT6_9FIRM</name>
<evidence type="ECO:0000256" key="3">
    <source>
        <dbReference type="ARBA" id="ARBA00022723"/>
    </source>
</evidence>
<accession>A0A6N2TLT6</accession>
<dbReference type="NCBIfam" id="NF000642">
    <property type="entry name" value="PRK00024.1"/>
    <property type="match status" value="1"/>
</dbReference>
<protein>
    <recommendedName>
        <fullName evidence="8">MPN domain-containing protein</fullName>
    </recommendedName>
</protein>
<dbReference type="NCBIfam" id="TIGR00608">
    <property type="entry name" value="radc"/>
    <property type="match status" value="1"/>
</dbReference>
<dbReference type="RefSeq" id="WP_156329186.1">
    <property type="nucleotide sequence ID" value="NZ_CACRSW010000027.1"/>
</dbReference>
<evidence type="ECO:0000313" key="9">
    <source>
        <dbReference type="EMBL" id="VYT05889.1"/>
    </source>
</evidence>
<dbReference type="Pfam" id="PF20582">
    <property type="entry name" value="UPF0758_N"/>
    <property type="match status" value="1"/>
</dbReference>
<evidence type="ECO:0000259" key="8">
    <source>
        <dbReference type="PROSITE" id="PS50249"/>
    </source>
</evidence>